<comment type="similarity">
    <text evidence="1">Belongs to the non-flavoprotein flavin reductase family.</text>
</comment>
<dbReference type="Pfam" id="PF01613">
    <property type="entry name" value="Flavin_Reduct"/>
    <property type="match status" value="1"/>
</dbReference>
<evidence type="ECO:0000313" key="5">
    <source>
        <dbReference type="Proteomes" id="UP000516173"/>
    </source>
</evidence>
<name>A0A7G1KMY7_9NOCA</name>
<gene>
    <name evidence="4" type="ORF">NWFMUON74_37480</name>
</gene>
<dbReference type="SMART" id="SM00903">
    <property type="entry name" value="Flavin_Reduct"/>
    <property type="match status" value="1"/>
</dbReference>
<evidence type="ECO:0000313" key="4">
    <source>
        <dbReference type="EMBL" id="BCK55976.1"/>
    </source>
</evidence>
<dbReference type="InterPro" id="IPR012349">
    <property type="entry name" value="Split_barrel_FMN-bd"/>
</dbReference>
<dbReference type="Gene3D" id="2.30.110.10">
    <property type="entry name" value="Electron Transport, Fmn-binding Protein, Chain A"/>
    <property type="match status" value="1"/>
</dbReference>
<sequence>MPTNAERGFDRFVANADYPMFVVTARAGEHVAGCLVGFATQISIDPRRFLVCVSQANHTHRIAERATHLAVHLVERQQTGLARLFGGESGDDVDKFARCEWDEGPHGLPILRETSAWFAGPIVDRFTGGDHTGFVLAPEFGPERQTTVEPLRFTTMPDIEPGHDA</sequence>
<evidence type="ECO:0000259" key="3">
    <source>
        <dbReference type="SMART" id="SM00903"/>
    </source>
</evidence>
<dbReference type="Proteomes" id="UP000516173">
    <property type="component" value="Chromosome"/>
</dbReference>
<protein>
    <submittedName>
        <fullName evidence="4">Putative oxidoreductase</fullName>
    </submittedName>
</protein>
<dbReference type="PANTHER" id="PTHR30466:SF15">
    <property type="entry name" value="POSSIBLE OXIDOREDUCTASE"/>
    <property type="match status" value="1"/>
</dbReference>
<proteinExistence type="inferred from homology"/>
<evidence type="ECO:0000256" key="2">
    <source>
        <dbReference type="ARBA" id="ARBA00023002"/>
    </source>
</evidence>
<dbReference type="InterPro" id="IPR002563">
    <property type="entry name" value="Flavin_Rdtase-like_dom"/>
</dbReference>
<evidence type="ECO:0000256" key="1">
    <source>
        <dbReference type="ARBA" id="ARBA00008898"/>
    </source>
</evidence>
<keyword evidence="5" id="KW-1185">Reference proteome</keyword>
<dbReference type="EMBL" id="AP023396">
    <property type="protein sequence ID" value="BCK55976.1"/>
    <property type="molecule type" value="Genomic_DNA"/>
</dbReference>
<accession>A0A7G1KMY7</accession>
<feature type="domain" description="Flavin reductase like" evidence="3">
    <location>
        <begin position="13"/>
        <end position="155"/>
    </location>
</feature>
<dbReference type="AlphaFoldDB" id="A0A7G1KMY7"/>
<dbReference type="RefSeq" id="WP_187683137.1">
    <property type="nucleotide sequence ID" value="NZ_AP023396.1"/>
</dbReference>
<dbReference type="GO" id="GO:0010181">
    <property type="term" value="F:FMN binding"/>
    <property type="evidence" value="ECO:0007669"/>
    <property type="project" value="InterPro"/>
</dbReference>
<reference evidence="4 5" key="1">
    <citation type="submission" date="2020-08" db="EMBL/GenBank/DDBJ databases">
        <title>Genome Sequencing of Nocardia wallacei strain FMUON74 and assembly.</title>
        <authorList>
            <person name="Toyokawa M."/>
            <person name="Uesaka K."/>
        </authorList>
    </citation>
    <scope>NUCLEOTIDE SEQUENCE [LARGE SCALE GENOMIC DNA]</scope>
    <source>
        <strain evidence="4 5">FMUON74</strain>
    </source>
</reference>
<dbReference type="PANTHER" id="PTHR30466">
    <property type="entry name" value="FLAVIN REDUCTASE"/>
    <property type="match status" value="1"/>
</dbReference>
<dbReference type="InterPro" id="IPR050268">
    <property type="entry name" value="NADH-dep_flavin_reductase"/>
</dbReference>
<organism evidence="4 5">
    <name type="scientific">Nocardia wallacei</name>
    <dbReference type="NCBI Taxonomy" id="480035"/>
    <lineage>
        <taxon>Bacteria</taxon>
        <taxon>Bacillati</taxon>
        <taxon>Actinomycetota</taxon>
        <taxon>Actinomycetes</taxon>
        <taxon>Mycobacteriales</taxon>
        <taxon>Nocardiaceae</taxon>
        <taxon>Nocardia</taxon>
    </lineage>
</organism>
<keyword evidence="2" id="KW-0560">Oxidoreductase</keyword>
<dbReference type="SUPFAM" id="SSF50475">
    <property type="entry name" value="FMN-binding split barrel"/>
    <property type="match status" value="1"/>
</dbReference>
<dbReference type="GeneID" id="80348264"/>
<dbReference type="KEGG" id="nwl:NWFMUON74_37480"/>
<dbReference type="GO" id="GO:0042602">
    <property type="term" value="F:riboflavin reductase (NADPH) activity"/>
    <property type="evidence" value="ECO:0007669"/>
    <property type="project" value="TreeGrafter"/>
</dbReference>